<dbReference type="EMBL" id="WTPW01001075">
    <property type="protein sequence ID" value="KAF0458652.1"/>
    <property type="molecule type" value="Genomic_DNA"/>
</dbReference>
<evidence type="ECO:0000313" key="1">
    <source>
        <dbReference type="EMBL" id="KAF0458652.1"/>
    </source>
</evidence>
<dbReference type="AlphaFoldDB" id="A0A8H3XH67"/>
<sequence>MTNSLRLGWLMRHIGQRLLRNELLRTTKIALPEKESKKILSVRQSTFWVYLYRDRIFHLQITPFIQVDRDIGEIPAIQQECQNSIVIKQAIKGNFKKKAHNSLYTAQHTSLIAFRFLWYTFCTCII</sequence>
<name>A0A8H3XH67_GIGMA</name>
<dbReference type="Proteomes" id="UP000439903">
    <property type="component" value="Unassembled WGS sequence"/>
</dbReference>
<protein>
    <submittedName>
        <fullName evidence="1">Uncharacterized protein</fullName>
    </submittedName>
</protein>
<organism evidence="1 2">
    <name type="scientific">Gigaspora margarita</name>
    <dbReference type="NCBI Taxonomy" id="4874"/>
    <lineage>
        <taxon>Eukaryota</taxon>
        <taxon>Fungi</taxon>
        <taxon>Fungi incertae sedis</taxon>
        <taxon>Mucoromycota</taxon>
        <taxon>Glomeromycotina</taxon>
        <taxon>Glomeromycetes</taxon>
        <taxon>Diversisporales</taxon>
        <taxon>Gigasporaceae</taxon>
        <taxon>Gigaspora</taxon>
    </lineage>
</organism>
<reference evidence="1 2" key="1">
    <citation type="journal article" date="2019" name="Environ. Microbiol.">
        <title>At the nexus of three kingdoms: the genome of the mycorrhizal fungus Gigaspora margarita provides insights into plant, endobacterial and fungal interactions.</title>
        <authorList>
            <person name="Venice F."/>
            <person name="Ghignone S."/>
            <person name="Salvioli di Fossalunga A."/>
            <person name="Amselem J."/>
            <person name="Novero M."/>
            <person name="Xianan X."/>
            <person name="Sedzielewska Toro K."/>
            <person name="Morin E."/>
            <person name="Lipzen A."/>
            <person name="Grigoriev I.V."/>
            <person name="Henrissat B."/>
            <person name="Martin F.M."/>
            <person name="Bonfante P."/>
        </authorList>
    </citation>
    <scope>NUCLEOTIDE SEQUENCE [LARGE SCALE GENOMIC DNA]</scope>
    <source>
        <strain evidence="1 2">BEG34</strain>
    </source>
</reference>
<accession>A0A8H3XH67</accession>
<gene>
    <name evidence="1" type="ORF">F8M41_000919</name>
</gene>
<keyword evidence="2" id="KW-1185">Reference proteome</keyword>
<comment type="caution">
    <text evidence="1">The sequence shown here is derived from an EMBL/GenBank/DDBJ whole genome shotgun (WGS) entry which is preliminary data.</text>
</comment>
<evidence type="ECO:0000313" key="2">
    <source>
        <dbReference type="Proteomes" id="UP000439903"/>
    </source>
</evidence>
<proteinExistence type="predicted"/>